<evidence type="ECO:0000313" key="2">
    <source>
        <dbReference type="EMBL" id="GGJ13676.1"/>
    </source>
</evidence>
<name>A0A830EI16_9EURY</name>
<proteinExistence type="predicted"/>
<reference evidence="2" key="1">
    <citation type="journal article" date="2014" name="Int. J. Syst. Evol. Microbiol.">
        <title>Complete genome sequence of Corynebacterium casei LMG S-19264T (=DSM 44701T), isolated from a smear-ripened cheese.</title>
        <authorList>
            <consortium name="US DOE Joint Genome Institute (JGI-PGF)"/>
            <person name="Walter F."/>
            <person name="Albersmeier A."/>
            <person name="Kalinowski J."/>
            <person name="Ruckert C."/>
        </authorList>
    </citation>
    <scope>NUCLEOTIDE SEQUENCE</scope>
    <source>
        <strain evidence="2">JCM 14359</strain>
    </source>
</reference>
<dbReference type="Proteomes" id="UP000653099">
    <property type="component" value="Unassembled WGS sequence"/>
</dbReference>
<keyword evidence="3" id="KW-1185">Reference proteome</keyword>
<dbReference type="OrthoDB" id="212207at2157"/>
<dbReference type="AlphaFoldDB" id="A0A830EI16"/>
<dbReference type="InterPro" id="IPR046782">
    <property type="entry name" value="HEWD"/>
</dbReference>
<accession>A0A830EI16</accession>
<dbReference type="EMBL" id="BMOC01000017">
    <property type="protein sequence ID" value="GGJ13676.1"/>
    <property type="molecule type" value="Genomic_DNA"/>
</dbReference>
<dbReference type="Pfam" id="PF20576">
    <property type="entry name" value="HEWD"/>
    <property type="match status" value="1"/>
</dbReference>
<gene>
    <name evidence="2" type="ORF">GCM10008995_24420</name>
</gene>
<comment type="caution">
    <text evidence="2">The sequence shown here is derived from an EMBL/GenBank/DDBJ whole genome shotgun (WGS) entry which is preliminary data.</text>
</comment>
<protein>
    <recommendedName>
        <fullName evidence="1">HEWD domain-containing protein</fullName>
    </recommendedName>
</protein>
<dbReference type="RefSeq" id="WP_188787807.1">
    <property type="nucleotide sequence ID" value="NZ_BMOC01000017.1"/>
</dbReference>
<evidence type="ECO:0000313" key="3">
    <source>
        <dbReference type="Proteomes" id="UP000653099"/>
    </source>
</evidence>
<reference evidence="2" key="2">
    <citation type="submission" date="2020-09" db="EMBL/GenBank/DDBJ databases">
        <authorList>
            <person name="Sun Q."/>
            <person name="Ohkuma M."/>
        </authorList>
    </citation>
    <scope>NUCLEOTIDE SEQUENCE</scope>
    <source>
        <strain evidence="2">JCM 14359</strain>
    </source>
</reference>
<organism evidence="2 3">
    <name type="scientific">Halobellus salinus</name>
    <dbReference type="NCBI Taxonomy" id="931585"/>
    <lineage>
        <taxon>Archaea</taxon>
        <taxon>Methanobacteriati</taxon>
        <taxon>Methanobacteriota</taxon>
        <taxon>Stenosarchaea group</taxon>
        <taxon>Halobacteria</taxon>
        <taxon>Halobacteriales</taxon>
        <taxon>Haloferacaceae</taxon>
        <taxon>Halobellus</taxon>
    </lineage>
</organism>
<feature type="domain" description="HEWD" evidence="1">
    <location>
        <begin position="1"/>
        <end position="59"/>
    </location>
</feature>
<evidence type="ECO:0000259" key="1">
    <source>
        <dbReference type="Pfam" id="PF20576"/>
    </source>
</evidence>
<sequence>MTRTLRTPNKRSCELCDRTEVWDEDSGAWRVASGDDGPRVGSLHCIHEWDINGSFAPFAGRRDAVEG</sequence>